<dbReference type="RefSeq" id="WP_045775673.1">
    <property type="nucleotide sequence ID" value="NZ_LAJY01000228.1"/>
</dbReference>
<dbReference type="InterPro" id="IPR036291">
    <property type="entry name" value="NAD(P)-bd_dom_sf"/>
</dbReference>
<evidence type="ECO:0000313" key="2">
    <source>
        <dbReference type="EMBL" id="KJV09706.1"/>
    </source>
</evidence>
<sequence length="291" mass="29965">MTSPAPRLLVTAASGQLGRLVVARLLKNVPAAQIAVAVRSEKAAAEFSALGVTAHIADYTQPATLEAAFAGVDRLLLISSSEIGQRFAQHKNAIDAAKKAGVKLIAYTSVLHADRSPLGLAEEHRQTEAALAAAGVPFAVLRNGWYTENYLASLPSILAHGAHFGCAGEGKIASAPRADYADAAAAVLASAEDHAGHVYELAGDSAYTLADFAAEIARLTGKPITYQNLPEADFKGALLGAGLPEPIAELLANSDTGASNGALYDDSHTLSRLIGRPTEPLAVTLAAALKG</sequence>
<dbReference type="PANTHER" id="PTHR47129">
    <property type="entry name" value="QUINONE OXIDOREDUCTASE 2"/>
    <property type="match status" value="1"/>
</dbReference>
<feature type="domain" description="NmrA-like" evidence="1">
    <location>
        <begin position="7"/>
        <end position="254"/>
    </location>
</feature>
<protein>
    <submittedName>
        <fullName evidence="2">Quinone oxidoreductase</fullName>
    </submittedName>
</protein>
<dbReference type="SUPFAM" id="SSF51735">
    <property type="entry name" value="NAD(P)-binding Rossmann-fold domains"/>
    <property type="match status" value="1"/>
</dbReference>
<dbReference type="InterPro" id="IPR008030">
    <property type="entry name" value="NmrA-like"/>
</dbReference>
<dbReference type="PATRIC" id="fig|552518.3.peg.1305"/>
<dbReference type="Proteomes" id="UP000033774">
    <property type="component" value="Unassembled WGS sequence"/>
</dbReference>
<dbReference type="EMBL" id="LAJY01000228">
    <property type="protein sequence ID" value="KJV09706.1"/>
    <property type="molecule type" value="Genomic_DNA"/>
</dbReference>
<dbReference type="PANTHER" id="PTHR47129:SF1">
    <property type="entry name" value="NMRA-LIKE DOMAIN-CONTAINING PROTEIN"/>
    <property type="match status" value="1"/>
</dbReference>
<name>A0A0F3ISM1_9PROT</name>
<comment type="caution">
    <text evidence="2">The sequence shown here is derived from an EMBL/GenBank/DDBJ whole genome shotgun (WGS) entry which is preliminary data.</text>
</comment>
<dbReference type="Gene3D" id="3.40.50.720">
    <property type="entry name" value="NAD(P)-binding Rossmann-like Domain"/>
    <property type="match status" value="1"/>
</dbReference>
<reference evidence="2 3" key="1">
    <citation type="submission" date="2015-03" db="EMBL/GenBank/DDBJ databases">
        <title>Draft genome sequence of Elstera litoralis.</title>
        <authorList>
            <person name="Rahalkar M.C."/>
            <person name="Dhakephalkar P.K."/>
            <person name="Pore S.D."/>
            <person name="Arora P."/>
            <person name="Kapse N.G."/>
            <person name="Pandit P.S."/>
        </authorList>
    </citation>
    <scope>NUCLEOTIDE SEQUENCE [LARGE SCALE GENOMIC DNA]</scope>
    <source>
        <strain evidence="2 3">Dia-1</strain>
    </source>
</reference>
<proteinExistence type="predicted"/>
<evidence type="ECO:0000259" key="1">
    <source>
        <dbReference type="Pfam" id="PF05368"/>
    </source>
</evidence>
<organism evidence="2 3">
    <name type="scientific">Elstera litoralis</name>
    <dbReference type="NCBI Taxonomy" id="552518"/>
    <lineage>
        <taxon>Bacteria</taxon>
        <taxon>Pseudomonadati</taxon>
        <taxon>Pseudomonadota</taxon>
        <taxon>Alphaproteobacteria</taxon>
        <taxon>Rhodospirillales</taxon>
        <taxon>Rhodospirillaceae</taxon>
        <taxon>Elstera</taxon>
    </lineage>
</organism>
<dbReference type="InterPro" id="IPR052718">
    <property type="entry name" value="NmrA-type_oxidoreductase"/>
</dbReference>
<accession>A0A0F3ISM1</accession>
<evidence type="ECO:0000313" key="3">
    <source>
        <dbReference type="Proteomes" id="UP000033774"/>
    </source>
</evidence>
<dbReference type="CDD" id="cd05269">
    <property type="entry name" value="TMR_SDR_a"/>
    <property type="match status" value="1"/>
</dbReference>
<dbReference type="Pfam" id="PF05368">
    <property type="entry name" value="NmrA"/>
    <property type="match status" value="1"/>
</dbReference>
<dbReference type="AlphaFoldDB" id="A0A0F3ISM1"/>
<dbReference type="Gene3D" id="3.90.25.10">
    <property type="entry name" value="UDP-galactose 4-epimerase, domain 1"/>
    <property type="match status" value="1"/>
</dbReference>
<keyword evidence="3" id="KW-1185">Reference proteome</keyword>
<gene>
    <name evidence="2" type="ORF">VZ95_09755</name>
</gene>
<dbReference type="OrthoDB" id="7771794at2"/>